<proteinExistence type="predicted"/>
<dbReference type="AlphaFoldDB" id="A0A3N0CRA4"/>
<feature type="transmembrane region" description="Helical" evidence="1">
    <location>
        <begin position="24"/>
        <end position="46"/>
    </location>
</feature>
<sequence>MNDVRAWIERVRVTLFEGGRRRTIGVLCAGFLVMELFAYAVAGILVGGGNEADREAVVAQLRPLGLQGVLSAPGAQPKKLEEPRGMGSEKAGVAVLALSEVDAVKTSSGTRRAPEGSRLLAFRLGDWVCEVEPCEGWRSVAPRVDVDGSYEDLPAGTDTFVVVLPPGTQDVRLDMDADGFDQSLSLLDDSAGEGNIALLAQKDQTERVPLNRTFRVIERTSVPLQNASGQVSDTFTRDVTVEFQQRRFFLDGLAPSSPRRVFLIVNAYYSYAGQTQKYVPVDEVTFVDKKGRSYPGRDLDPDASVALVGFEIPADVRAGVFRMGGSRTKVSTNGQSYTSTLGDAEIPITLR</sequence>
<accession>A0A3N0CRA4</accession>
<keyword evidence="1" id="KW-1133">Transmembrane helix</keyword>
<dbReference type="EMBL" id="RJSE01000003">
    <property type="protein sequence ID" value="RNL65443.1"/>
    <property type="molecule type" value="Genomic_DNA"/>
</dbReference>
<protein>
    <submittedName>
        <fullName evidence="2">Uncharacterized protein</fullName>
    </submittedName>
</protein>
<comment type="caution">
    <text evidence="2">The sequence shown here is derived from an EMBL/GenBank/DDBJ whole genome shotgun (WGS) entry which is preliminary data.</text>
</comment>
<keyword evidence="1" id="KW-0812">Transmembrane</keyword>
<keyword evidence="1" id="KW-0472">Membrane</keyword>
<keyword evidence="3" id="KW-1185">Reference proteome</keyword>
<gene>
    <name evidence="2" type="ORF">EFK50_05685</name>
</gene>
<reference evidence="2 3" key="1">
    <citation type="submission" date="2018-11" db="EMBL/GenBank/DDBJ databases">
        <authorList>
            <person name="Li F."/>
        </authorList>
    </citation>
    <scope>NUCLEOTIDE SEQUENCE [LARGE SCALE GENOMIC DNA]</scope>
    <source>
        <strain evidence="2 3">Gsoil 097</strain>
    </source>
</reference>
<evidence type="ECO:0000256" key="1">
    <source>
        <dbReference type="SAM" id="Phobius"/>
    </source>
</evidence>
<evidence type="ECO:0000313" key="2">
    <source>
        <dbReference type="EMBL" id="RNL65443.1"/>
    </source>
</evidence>
<name>A0A3N0CRA4_9ACTN</name>
<organism evidence="2 3">
    <name type="scientific">Nocardioides marmoriginsengisoli</name>
    <dbReference type="NCBI Taxonomy" id="661483"/>
    <lineage>
        <taxon>Bacteria</taxon>
        <taxon>Bacillati</taxon>
        <taxon>Actinomycetota</taxon>
        <taxon>Actinomycetes</taxon>
        <taxon>Propionibacteriales</taxon>
        <taxon>Nocardioidaceae</taxon>
        <taxon>Nocardioides</taxon>
    </lineage>
</organism>
<dbReference type="Proteomes" id="UP000267128">
    <property type="component" value="Unassembled WGS sequence"/>
</dbReference>
<evidence type="ECO:0000313" key="3">
    <source>
        <dbReference type="Proteomes" id="UP000267128"/>
    </source>
</evidence>